<gene>
    <name evidence="4" type="ORF">LTR36_009866</name>
</gene>
<proteinExistence type="predicted"/>
<feature type="domain" description="Cellulose-binding Sde182 nucleoside hydrolase-like" evidence="2">
    <location>
        <begin position="35"/>
        <end position="350"/>
    </location>
</feature>
<dbReference type="GO" id="GO:0016799">
    <property type="term" value="F:hydrolase activity, hydrolyzing N-glycosyl compounds"/>
    <property type="evidence" value="ECO:0007669"/>
    <property type="project" value="InterPro"/>
</dbReference>
<evidence type="ECO:0000313" key="5">
    <source>
        <dbReference type="Proteomes" id="UP001324427"/>
    </source>
</evidence>
<dbReference type="AlphaFoldDB" id="A0AAV9J530"/>
<dbReference type="Gene3D" id="3.90.245.10">
    <property type="entry name" value="Ribonucleoside hydrolase-like"/>
    <property type="match status" value="1"/>
</dbReference>
<dbReference type="EMBL" id="JAVFHQ010000076">
    <property type="protein sequence ID" value="KAK4540050.1"/>
    <property type="molecule type" value="Genomic_DNA"/>
</dbReference>
<accession>A0AAV9J530</accession>
<dbReference type="InterPro" id="IPR048527">
    <property type="entry name" value="Sde182_C"/>
</dbReference>
<evidence type="ECO:0000259" key="3">
    <source>
        <dbReference type="Pfam" id="PF21027"/>
    </source>
</evidence>
<dbReference type="InterPro" id="IPR013783">
    <property type="entry name" value="Ig-like_fold"/>
</dbReference>
<sequence length="507" mass="55983">MHLLASRLLTIGLLATTLPSVLARGTKRGNVGKIRTVVTTDMEQDDLTSLIRYLLYTPDLDTQGIIYSASRFHWAGDGNGTLFYLPGREYNTSQTSWRWTGTRTIQDKVLAAYAEVYPNLIHHASYPSPEELLALVKIGNIDFEGEFSHDTNGSNLIRSLLLDQDPRPVYLQAWGGTNTIARALKSIEEQFSSTRHWAQVQSTINAKAVIMASGFQDETYANYISLQWPAIRVESAGSVANTWGYNCNFTGDTRGLPNNHVYFTGEWYRANILKGPYGKLDRTWLDGQHMPGDQLDGFGNLTTALAVDPWCPPLSPDDYLGEGDDICFLPLLTTGLQNPANPSLGGWGGRAVRNVSEPDLWNTVAEEKNQNGTEVVDYTSDRWIPAVQNDFAARIQWTLTPDYAAANHPPSVRIVAGDTVYASAGSAVRLTAAVSDPDGDEVATTWWQYFEEGTYPGRVTITYTGNKAHVSVPTNATVGQTVSIILQGTDNGDFPLTRYDRVFIQVR</sequence>
<dbReference type="Proteomes" id="UP001324427">
    <property type="component" value="Unassembled WGS sequence"/>
</dbReference>
<feature type="chain" id="PRO_5043877613" description="DUF1593-domain-containing protein" evidence="1">
    <location>
        <begin position="24"/>
        <end position="507"/>
    </location>
</feature>
<feature type="signal peptide" evidence="1">
    <location>
        <begin position="1"/>
        <end position="23"/>
    </location>
</feature>
<name>A0AAV9J530_9PEZI</name>
<evidence type="ECO:0000259" key="2">
    <source>
        <dbReference type="Pfam" id="PF07632"/>
    </source>
</evidence>
<dbReference type="Gene3D" id="2.60.40.10">
    <property type="entry name" value="Immunoglobulins"/>
    <property type="match status" value="1"/>
</dbReference>
<keyword evidence="5" id="KW-1185">Reference proteome</keyword>
<organism evidence="4 5">
    <name type="scientific">Oleoguttula mirabilis</name>
    <dbReference type="NCBI Taxonomy" id="1507867"/>
    <lineage>
        <taxon>Eukaryota</taxon>
        <taxon>Fungi</taxon>
        <taxon>Dikarya</taxon>
        <taxon>Ascomycota</taxon>
        <taxon>Pezizomycotina</taxon>
        <taxon>Dothideomycetes</taxon>
        <taxon>Dothideomycetidae</taxon>
        <taxon>Mycosphaerellales</taxon>
        <taxon>Teratosphaeriaceae</taxon>
        <taxon>Oleoguttula</taxon>
    </lineage>
</organism>
<evidence type="ECO:0000256" key="1">
    <source>
        <dbReference type="SAM" id="SignalP"/>
    </source>
</evidence>
<dbReference type="Pfam" id="PF07632">
    <property type="entry name" value="Sde182_NH-like"/>
    <property type="match status" value="1"/>
</dbReference>
<keyword evidence="1" id="KW-0732">Signal</keyword>
<protein>
    <recommendedName>
        <fullName evidence="6">DUF1593-domain-containing protein</fullName>
    </recommendedName>
</protein>
<dbReference type="Pfam" id="PF21027">
    <property type="entry name" value="Sde0182_C"/>
    <property type="match status" value="1"/>
</dbReference>
<dbReference type="InterPro" id="IPR036452">
    <property type="entry name" value="Ribo_hydro-like"/>
</dbReference>
<reference evidence="4 5" key="1">
    <citation type="submission" date="2021-11" db="EMBL/GenBank/DDBJ databases">
        <title>Black yeast isolated from Biological Soil Crust.</title>
        <authorList>
            <person name="Kurbessoian T."/>
        </authorList>
    </citation>
    <scope>NUCLEOTIDE SEQUENCE [LARGE SCALE GENOMIC DNA]</scope>
    <source>
        <strain evidence="4 5">CCFEE 5522</strain>
    </source>
</reference>
<evidence type="ECO:0000313" key="4">
    <source>
        <dbReference type="EMBL" id="KAK4540050.1"/>
    </source>
</evidence>
<comment type="caution">
    <text evidence="4">The sequence shown here is derived from an EMBL/GenBank/DDBJ whole genome shotgun (WGS) entry which is preliminary data.</text>
</comment>
<evidence type="ECO:0008006" key="6">
    <source>
        <dbReference type="Google" id="ProtNLM"/>
    </source>
</evidence>
<dbReference type="InterPro" id="IPR011483">
    <property type="entry name" value="Sde182_NH-like"/>
</dbReference>
<feature type="domain" description="Cellulose-binding Sde182 C-terminal" evidence="3">
    <location>
        <begin position="428"/>
        <end position="506"/>
    </location>
</feature>